<feature type="region of interest" description="Disordered" evidence="2">
    <location>
        <begin position="2347"/>
        <end position="2371"/>
    </location>
</feature>
<name>A0A026WBI4_OOCBI</name>
<feature type="region of interest" description="Disordered" evidence="2">
    <location>
        <begin position="1963"/>
        <end position="1993"/>
    </location>
</feature>
<feature type="compositionally biased region" description="Polar residues" evidence="2">
    <location>
        <begin position="1966"/>
        <end position="1978"/>
    </location>
</feature>
<feature type="compositionally biased region" description="Basic and acidic residues" evidence="2">
    <location>
        <begin position="2174"/>
        <end position="2189"/>
    </location>
</feature>
<feature type="region of interest" description="Disordered" evidence="2">
    <location>
        <begin position="1423"/>
        <end position="1446"/>
    </location>
</feature>
<dbReference type="PANTHER" id="PTHR14435">
    <property type="entry name" value="ZINC FINGER PROTEIN 106"/>
    <property type="match status" value="1"/>
</dbReference>
<feature type="compositionally biased region" description="Basic and acidic residues" evidence="2">
    <location>
        <begin position="180"/>
        <end position="200"/>
    </location>
</feature>
<feature type="region of interest" description="Disordered" evidence="2">
    <location>
        <begin position="1569"/>
        <end position="1609"/>
    </location>
</feature>
<feature type="compositionally biased region" description="Basic and acidic residues" evidence="2">
    <location>
        <begin position="2727"/>
        <end position="2736"/>
    </location>
</feature>
<feature type="compositionally biased region" description="Basic and acidic residues" evidence="2">
    <location>
        <begin position="1489"/>
        <end position="1499"/>
    </location>
</feature>
<feature type="region of interest" description="Disordered" evidence="2">
    <location>
        <begin position="2509"/>
        <end position="2528"/>
    </location>
</feature>
<dbReference type="Gene3D" id="2.130.10.10">
    <property type="entry name" value="YVTN repeat-like/Quinoprotein amine dehydrogenase"/>
    <property type="match status" value="2"/>
</dbReference>
<dbReference type="InterPro" id="IPR036322">
    <property type="entry name" value="WD40_repeat_dom_sf"/>
</dbReference>
<dbReference type="GO" id="GO:0016020">
    <property type="term" value="C:membrane"/>
    <property type="evidence" value="ECO:0007669"/>
    <property type="project" value="TreeGrafter"/>
</dbReference>
<feature type="compositionally biased region" description="Polar residues" evidence="2">
    <location>
        <begin position="2349"/>
        <end position="2369"/>
    </location>
</feature>
<dbReference type="Pfam" id="PF00400">
    <property type="entry name" value="WD40"/>
    <property type="match status" value="1"/>
</dbReference>
<evidence type="ECO:0000313" key="4">
    <source>
        <dbReference type="Proteomes" id="UP000053097"/>
    </source>
</evidence>
<feature type="compositionally biased region" description="Basic and acidic residues" evidence="2">
    <location>
        <begin position="1227"/>
        <end position="1248"/>
    </location>
</feature>
<keyword evidence="1" id="KW-0175">Coiled coil</keyword>
<feature type="region of interest" description="Disordered" evidence="2">
    <location>
        <begin position="959"/>
        <end position="987"/>
    </location>
</feature>
<evidence type="ECO:0000256" key="1">
    <source>
        <dbReference type="SAM" id="Coils"/>
    </source>
</evidence>
<feature type="region of interest" description="Disordered" evidence="2">
    <location>
        <begin position="1225"/>
        <end position="1312"/>
    </location>
</feature>
<feature type="compositionally biased region" description="Basic and acidic residues" evidence="2">
    <location>
        <begin position="216"/>
        <end position="225"/>
    </location>
</feature>
<dbReference type="SMART" id="SM00320">
    <property type="entry name" value="WD40"/>
    <property type="match status" value="5"/>
</dbReference>
<feature type="coiled-coil region" evidence="1">
    <location>
        <begin position="2268"/>
        <end position="2322"/>
    </location>
</feature>
<feature type="region of interest" description="Disordered" evidence="2">
    <location>
        <begin position="708"/>
        <end position="761"/>
    </location>
</feature>
<feature type="compositionally biased region" description="Basic and acidic residues" evidence="2">
    <location>
        <begin position="2519"/>
        <end position="2528"/>
    </location>
</feature>
<feature type="region of interest" description="Disordered" evidence="2">
    <location>
        <begin position="135"/>
        <end position="238"/>
    </location>
</feature>
<dbReference type="InterPro" id="IPR042622">
    <property type="entry name" value="Znf106"/>
</dbReference>
<feature type="region of interest" description="Disordered" evidence="2">
    <location>
        <begin position="1326"/>
        <end position="1377"/>
    </location>
</feature>
<feature type="compositionally biased region" description="Basic and acidic residues" evidence="2">
    <location>
        <begin position="2141"/>
        <end position="2150"/>
    </location>
</feature>
<dbReference type="InterPro" id="IPR001680">
    <property type="entry name" value="WD40_rpt"/>
</dbReference>
<dbReference type="SUPFAM" id="SSF50978">
    <property type="entry name" value="WD40 repeat-like"/>
    <property type="match status" value="1"/>
</dbReference>
<feature type="compositionally biased region" description="Polar residues" evidence="2">
    <location>
        <begin position="36"/>
        <end position="48"/>
    </location>
</feature>
<feature type="compositionally biased region" description="Polar residues" evidence="2">
    <location>
        <begin position="226"/>
        <end position="236"/>
    </location>
</feature>
<feature type="compositionally biased region" description="Basic and acidic residues" evidence="2">
    <location>
        <begin position="600"/>
        <end position="617"/>
    </location>
</feature>
<protein>
    <submittedName>
        <fullName evidence="3">Uncharacterized protein</fullName>
    </submittedName>
</protein>
<dbReference type="Proteomes" id="UP000053097">
    <property type="component" value="Unassembled WGS sequence"/>
</dbReference>
<dbReference type="InterPro" id="IPR015943">
    <property type="entry name" value="WD40/YVTN_repeat-like_dom_sf"/>
</dbReference>
<feature type="compositionally biased region" description="Basic and acidic residues" evidence="2">
    <location>
        <begin position="75"/>
        <end position="92"/>
    </location>
</feature>
<feature type="compositionally biased region" description="Polar residues" evidence="2">
    <location>
        <begin position="156"/>
        <end position="178"/>
    </location>
</feature>
<keyword evidence="4" id="KW-1185">Reference proteome</keyword>
<dbReference type="GO" id="GO:0017124">
    <property type="term" value="F:SH3 domain binding"/>
    <property type="evidence" value="ECO:0007669"/>
    <property type="project" value="TreeGrafter"/>
</dbReference>
<feature type="region of interest" description="Disordered" evidence="2">
    <location>
        <begin position="1"/>
        <end position="105"/>
    </location>
</feature>
<feature type="region of interest" description="Disordered" evidence="2">
    <location>
        <begin position="2005"/>
        <end position="2047"/>
    </location>
</feature>
<proteinExistence type="predicted"/>
<feature type="compositionally biased region" description="Polar residues" evidence="2">
    <location>
        <begin position="2509"/>
        <end position="2518"/>
    </location>
</feature>
<feature type="compositionally biased region" description="Polar residues" evidence="2">
    <location>
        <begin position="1285"/>
        <end position="1294"/>
    </location>
</feature>
<dbReference type="STRING" id="2015173.A0A026WBI4"/>
<feature type="region of interest" description="Disordered" evidence="2">
    <location>
        <begin position="2719"/>
        <end position="2803"/>
    </location>
</feature>
<feature type="compositionally biased region" description="Polar residues" evidence="2">
    <location>
        <begin position="2642"/>
        <end position="2659"/>
    </location>
</feature>
<dbReference type="OrthoDB" id="10002522at2759"/>
<feature type="region of interest" description="Disordered" evidence="2">
    <location>
        <begin position="2065"/>
        <end position="2225"/>
    </location>
</feature>
<feature type="region of interest" description="Disordered" evidence="2">
    <location>
        <begin position="2695"/>
        <end position="2714"/>
    </location>
</feature>
<dbReference type="GO" id="GO:0003723">
    <property type="term" value="F:RNA binding"/>
    <property type="evidence" value="ECO:0007669"/>
    <property type="project" value="InterPro"/>
</dbReference>
<dbReference type="OMA" id="LRCYNIM"/>
<feature type="compositionally biased region" description="Basic residues" evidence="2">
    <location>
        <begin position="714"/>
        <end position="744"/>
    </location>
</feature>
<feature type="compositionally biased region" description="Low complexity" evidence="2">
    <location>
        <begin position="650"/>
        <end position="671"/>
    </location>
</feature>
<feature type="compositionally biased region" description="Low complexity" evidence="2">
    <location>
        <begin position="2770"/>
        <end position="2780"/>
    </location>
</feature>
<feature type="compositionally biased region" description="Basic and acidic residues" evidence="2">
    <location>
        <begin position="2065"/>
        <end position="2079"/>
    </location>
</feature>
<feature type="region of interest" description="Disordered" evidence="2">
    <location>
        <begin position="2635"/>
        <end position="2690"/>
    </location>
</feature>
<evidence type="ECO:0000313" key="3">
    <source>
        <dbReference type="EMBL" id="EZA53447.1"/>
    </source>
</evidence>
<feature type="compositionally biased region" description="Polar residues" evidence="2">
    <location>
        <begin position="2200"/>
        <end position="2212"/>
    </location>
</feature>
<feature type="compositionally biased region" description="Basic residues" evidence="2">
    <location>
        <begin position="64"/>
        <end position="74"/>
    </location>
</feature>
<feature type="compositionally biased region" description="Low complexity" evidence="2">
    <location>
        <begin position="1578"/>
        <end position="1589"/>
    </location>
</feature>
<feature type="compositionally biased region" description="Polar residues" evidence="2">
    <location>
        <begin position="2153"/>
        <end position="2173"/>
    </location>
</feature>
<gene>
    <name evidence="3" type="ORF">X777_06528</name>
</gene>
<feature type="compositionally biased region" description="Polar residues" evidence="2">
    <location>
        <begin position="1326"/>
        <end position="1338"/>
    </location>
</feature>
<feature type="region of interest" description="Disordered" evidence="2">
    <location>
        <begin position="1489"/>
        <end position="1512"/>
    </location>
</feature>
<feature type="compositionally biased region" description="Basic and acidic residues" evidence="2">
    <location>
        <begin position="2124"/>
        <end position="2133"/>
    </location>
</feature>
<feature type="compositionally biased region" description="Polar residues" evidence="2">
    <location>
        <begin position="959"/>
        <end position="985"/>
    </location>
</feature>
<feature type="compositionally biased region" description="Basic and acidic residues" evidence="2">
    <location>
        <begin position="2781"/>
        <end position="2801"/>
    </location>
</feature>
<feature type="compositionally biased region" description="Polar residues" evidence="2">
    <location>
        <begin position="2744"/>
        <end position="2759"/>
    </location>
</feature>
<feature type="compositionally biased region" description="Basic and acidic residues" evidence="2">
    <location>
        <begin position="23"/>
        <end position="35"/>
    </location>
</feature>
<organism evidence="3 4">
    <name type="scientific">Ooceraea biroi</name>
    <name type="common">Clonal raider ant</name>
    <name type="synonym">Cerapachys biroi</name>
    <dbReference type="NCBI Taxonomy" id="2015173"/>
    <lineage>
        <taxon>Eukaryota</taxon>
        <taxon>Metazoa</taxon>
        <taxon>Ecdysozoa</taxon>
        <taxon>Arthropoda</taxon>
        <taxon>Hexapoda</taxon>
        <taxon>Insecta</taxon>
        <taxon>Pterygota</taxon>
        <taxon>Neoptera</taxon>
        <taxon>Endopterygota</taxon>
        <taxon>Hymenoptera</taxon>
        <taxon>Apocrita</taxon>
        <taxon>Aculeata</taxon>
        <taxon>Formicoidea</taxon>
        <taxon>Formicidae</taxon>
        <taxon>Dorylinae</taxon>
        <taxon>Ooceraea</taxon>
    </lineage>
</organism>
<feature type="region of interest" description="Disordered" evidence="2">
    <location>
        <begin position="594"/>
        <end position="676"/>
    </location>
</feature>
<dbReference type="GO" id="GO:0005829">
    <property type="term" value="C:cytosol"/>
    <property type="evidence" value="ECO:0007669"/>
    <property type="project" value="TreeGrafter"/>
</dbReference>
<feature type="region of interest" description="Disordered" evidence="2">
    <location>
        <begin position="1031"/>
        <end position="1050"/>
    </location>
</feature>
<feature type="compositionally biased region" description="Polar residues" evidence="2">
    <location>
        <begin position="201"/>
        <end position="210"/>
    </location>
</feature>
<sequence>MQEAMKFAQQMTSITESMAENVTENRAEKNDERSKSNSTPLSENNTSVDPVDKVESISLPPGKPKVKPVKLKRTKRDDTHSKKSEVPEEPRTSDNVLSDEVVQDDANIRFQDAPIVSEQDRPKVVFNLNNKTIKVNTKTAWKEDTSKRRPREKRNGMTQPARSETMRATVNRKNLASTSRRREERKKNFNKSERIDRRAPSETTVIQTASPHRKIQKDDHKEKSQHPNVSSCSKPSVQKLRSCVEKNESSNSEISWKTNVINRFLKMSRNDIYNMVNNTSLRKFDVIMKRLVKEQKPTLSLELRQAQDEKMKLYDQQEFMKQLNAMLDTATVSITDLPTDFIHHLNEVLQLDVQPNNQIEPAPTLTSQSSHSEDTSHMLDPVTYITEYETAAANIASEEDVRNRSHVIKSTYDKDVQIQHNRINDLNVKDDTCSTVISNKSSISSGKLSALQHDLDDIFSKVTKKNHAPIAIMRTDCTAEQRSAKKFDERSVSSKSIQRETLLEDDKARRTENCARWIENCDKWKKKEREEYTCRNLTKEEWEAKYGTKASAISSFPAIASSSAAAPSAIAFSSTTSSPALASSSTRMITACNKNLSNKPQDENSYPRRRHSSESSKHSSTRHRTMERDKHKRSRRHSDDRKHGVEYSGNNSNSSDSSSSSSSSSSDSSDSSDTEANVTKLLRVIKENEKVAKQMSLNEAIRDEVNAEIERERKQKSKKSSKKSRKTAKRKAKRKSHKKKKKQSKQMSTSSDSASDKDNNEETLRLLTENEIKKEVLEDQIQQEVIIKEEVDIGQEENTGDTEVANVSSRMESHDNLTSPLTQEALVIAAGAVRSYSEDKSTSSPTQPKTKAQLKQMPADLNDNKVPLNIFTSIPESLIMGDISENLRKTREAIEQSSCNQNTTEALSTVNNLRSQGDATDDTVHAPHDRSNENTISQLNATAHTLTDLSTVNVQNEVSASPNVSSKASLVTDAASPTDSVTQKQRPSKKIDIKTYYERAIKRRMNEQGGAKKSVDSCVASKQDSLLTQNSTEPKTVNNTSPLHTSASACNNSVRDSRLVSPARLATISTNSEDSIAQTIEKNIQQEEKGSELAETTLKHLKEDSNRIQTNNAVKNIDQRKSEKKATLTAKTSVNANVTTKSKATSSKLKKYSEIEANITEQKLQTKVSLDPKKFKNIRSEGGKELKLKKEMGKTVKAKKKSAITLKRDFGKNLASTRVRRSLQDTAKTEKTEFIEQKNTEETAKNDACEELPPKTTLNDITEAEAVEIENKKNENEEEISNSVSKLNVSTPSKTVPEAEASGTASDNKENTEDFLMSSEIRSSNAMRDTELSLNPANQVDKLDNKDLTESTNVPASIAKGDVSSTPESDISRSDNVDTQGKNIQLLINTYAVNNIEINDTNENNTESDILANTYKSASAEEDGSALGKIVESSSASNENSEEQQDTVEAVTSADSIGSPFKGFLQESIMAFEQSNLFNLELNAIDGDKEPAANDKSDVMPDESSEGYVGKSSDEAVTAVLRDEDNDVGIDKDSGAEEQLGDEKSYTLNTELAIKESMFIINEEEIHDETRPKDLTDKLTTTTDPSLSDAVDTAISDDPLRLPDGQSTEHLNNHVYLETTLSAEKTSCDKLPDFESDEHLVNDMFYLDDRLQGTGEFDNKDDAHSHFSIHQQSPRYDITPTVTPETTMIAPDADLLHGEKSEQCEFNFKHISSVDNDCNLLARAPAKYSPLRADSRSTLNVPTKAALKEAATDVFVKSPNHTPIATEETTLRTLNKSQQSEIDLNYQTSAWRSDVHHNEETHVSKAPDNTITQDTVNTSTISAQRNINNEEHSHDEISIEQNKNLTSVDLEKRPYNIQRNPVVELRKMKELDNMLKKKMQKTSEKPEDTNYKEQKKRKDTILHKIKGKQLIKYRSGKSENLIKKLKNMKQSGSFGKNTREAILARMLEIDVEMHKLTTEKLKLHNMLQSRSTKNSANSRARPKPKSDDPAPIQPVIPSILMSQLTQGSETNRVEEDKHASSSKRSLIKQKKRVQSSSSEEDEIVPHIQRSKTPVIQWKKKPRIELTTRRKENEEERKEEDTDETSMTKQASVVPPASKKTDSLIDASDTVIGKDEDLESNAIIARDDTREQEIGAKTTKKAGSDTDKSVTREICSNNSTLEKSVKNCSDSRQNSTERETERADGGDVNKRSNLPAPSETARANSQPRSTQVRGTPEPLSIYSDDSTWDSLVQNTASEMHEKRKSTGLALLDEVLKKEAITKKMKAIARKRQKKQLNNFLKSVDNLTLEEEELPLSKLYIRKLQQKRDLLDSLSQRKEDMNTVDPKVLKNVDEVINAVAENRVEDLYERQSVTPASNDVPTTSNAPAASQSDKHQFYVDVEANANSDWACKEKENIDQVVLQQDSNEISGDVSNHVFKAVSQNKVSFYSEHNVEPDSSITPTYEGTLMENHSLDCERVNSKDLNITGSRNFDIKVSVPKTLIKDDFSLKLLQKFKGTEVNIAATGLDDSATNTFSTNNTEKPKENDKNSRCDLETVKSAEKNEDQMENTMTLMEKDKSTSDTIDDMRNELPKEQKTTMIDNVENAQSITVKPEYSNITGSEDSGDSLVGSNQYDKITDIAHDSNISNSIIEKVGTKEARSNAELEQSSNETSGSKQNYQNEENVSVTEEESSNKSKSHTSEEILDNSTGNTILADRMSEKSEESNETSIAQKSDLERASVPTLSFNKVMEKSGEASKKLRRRSGKSTPVRRSTRYTNENIKPNKINETDVNSNSSEQQSNSYERDLTIHRNKSPTEMHDERNLNNAKKNRVIQKEQNTSTRKTLGDTKSETKIENPVKPTAIAEPAASKDTTAKKRKHTMWEMMNCKVRVINYRQTLLEPDVYPKALSNPGIIGINPYAPSNISYLQHVACNKDKVMMPVLEKSSSPSLNKACDKDKTEIEILEEKPIKKSNDDDLIQESTSHATHADEQESVRTQYTVHKGPILDIKVFGNSFLAASEDGKIYRYSQASNGILNIYKGHKSAVTCLHIYKSDGVGVKKELMYSGSLDGTLRCYNILTGGLVKSPAQVNSAIQCMDQAWGMIFVGTKSGHVSRFYIKGGTIKGSSIQFSDNSVLALKATNEGPRKILIVASRSQPITIRDATSGLFLRTISSHKNHTVYSLMRHHNLIYCGTGSTYINVFDFTTGEQTIQYEAGVGIVCMRLYEQLLFAGCYDGNIYVFDTNNHKLVCSIRGPGNMLLSLEVVSNKIIAGTKDKRLHSWQMPNQVRALLQKIS</sequence>
<accession>A0A026WBI4</accession>
<dbReference type="EMBL" id="KK107293">
    <property type="protein sequence ID" value="EZA53447.1"/>
    <property type="molecule type" value="Genomic_DNA"/>
</dbReference>
<reference evidence="3 4" key="1">
    <citation type="journal article" date="2014" name="Curr. Biol.">
        <title>The genome of the clonal raider ant Cerapachys biroi.</title>
        <authorList>
            <person name="Oxley P.R."/>
            <person name="Ji L."/>
            <person name="Fetter-Pruneda I."/>
            <person name="McKenzie S.K."/>
            <person name="Li C."/>
            <person name="Hu H."/>
            <person name="Zhang G."/>
            <person name="Kronauer D.J."/>
        </authorList>
    </citation>
    <scope>NUCLEOTIDE SEQUENCE [LARGE SCALE GENOMIC DNA]</scope>
</reference>
<dbReference type="PANTHER" id="PTHR14435:SF2">
    <property type="entry name" value="ZINC FINGER PROTEIN 106"/>
    <property type="match status" value="1"/>
</dbReference>
<feature type="compositionally biased region" description="Polar residues" evidence="2">
    <location>
        <begin position="9"/>
        <end position="22"/>
    </location>
</feature>
<evidence type="ECO:0000256" key="2">
    <source>
        <dbReference type="SAM" id="MobiDB-lite"/>
    </source>
</evidence>